<dbReference type="PROSITE" id="PS00188">
    <property type="entry name" value="BIOTIN"/>
    <property type="match status" value="1"/>
</dbReference>
<gene>
    <name evidence="4" type="ORF">DIC66_19765</name>
</gene>
<keyword evidence="5" id="KW-1185">Reference proteome</keyword>
<evidence type="ECO:0000259" key="3">
    <source>
        <dbReference type="PROSITE" id="PS50968"/>
    </source>
</evidence>
<dbReference type="PANTHER" id="PTHR45266">
    <property type="entry name" value="OXALOACETATE DECARBOXYLASE ALPHA CHAIN"/>
    <property type="match status" value="1"/>
</dbReference>
<proteinExistence type="predicted"/>
<protein>
    <submittedName>
        <fullName evidence="4">Acetyl-CoA carboxylase biotin carboxyl carrier protein subunit</fullName>
    </submittedName>
</protein>
<organism evidence="4 5">
    <name type="scientific">Rhodoferax lacus</name>
    <dbReference type="NCBI Taxonomy" id="2184758"/>
    <lineage>
        <taxon>Bacteria</taxon>
        <taxon>Pseudomonadati</taxon>
        <taxon>Pseudomonadota</taxon>
        <taxon>Betaproteobacteria</taxon>
        <taxon>Burkholderiales</taxon>
        <taxon>Comamonadaceae</taxon>
        <taxon>Rhodoferax</taxon>
    </lineage>
</organism>
<dbReference type="FunFam" id="2.40.50.100:FF:000003">
    <property type="entry name" value="Acetyl-CoA carboxylase biotin carboxyl carrier protein"/>
    <property type="match status" value="1"/>
</dbReference>
<dbReference type="RefSeq" id="WP_117179935.1">
    <property type="nucleotide sequence ID" value="NZ_QFZK01000021.1"/>
</dbReference>
<dbReference type="Proteomes" id="UP000260665">
    <property type="component" value="Unassembled WGS sequence"/>
</dbReference>
<evidence type="ECO:0000313" key="4">
    <source>
        <dbReference type="EMBL" id="RFO95181.1"/>
    </source>
</evidence>
<dbReference type="Pfam" id="PF00364">
    <property type="entry name" value="Biotin_lipoyl"/>
    <property type="match status" value="1"/>
</dbReference>
<dbReference type="InterPro" id="IPR011053">
    <property type="entry name" value="Single_hybrid_motif"/>
</dbReference>
<sequence length="132" mass="13471">MKLRITLDERTFEVEVEVAETEHADLPPAYPVGTARLSGSAASAPGAAKAGSAAPPAAVADESRACRSPVSGVVVKVVAAPGASIQAGESILVLEAMKMETNITAPVSGMIASIRVQQGDRVQTGDVLVEFT</sequence>
<feature type="domain" description="Lipoyl-binding" evidence="3">
    <location>
        <begin position="56"/>
        <end position="132"/>
    </location>
</feature>
<dbReference type="InterPro" id="IPR050709">
    <property type="entry name" value="Biotin_Carboxyl_Carrier/Decarb"/>
</dbReference>
<dbReference type="CDD" id="cd06850">
    <property type="entry name" value="biotinyl_domain"/>
    <property type="match status" value="1"/>
</dbReference>
<dbReference type="PROSITE" id="PS50968">
    <property type="entry name" value="BIOTINYL_LIPOYL"/>
    <property type="match status" value="1"/>
</dbReference>
<evidence type="ECO:0000256" key="1">
    <source>
        <dbReference type="ARBA" id="ARBA00023267"/>
    </source>
</evidence>
<reference evidence="4 5" key="1">
    <citation type="submission" date="2018-05" db="EMBL/GenBank/DDBJ databases">
        <title>Rhodoferax soyangensis sp.nov., isolated from an oligotrophic freshwater lake.</title>
        <authorList>
            <person name="Park M."/>
        </authorList>
    </citation>
    <scope>NUCLEOTIDE SEQUENCE [LARGE SCALE GENOMIC DNA]</scope>
    <source>
        <strain evidence="4 5">IMCC26218</strain>
    </source>
</reference>
<dbReference type="OrthoDB" id="9760256at2"/>
<dbReference type="AlphaFoldDB" id="A0A3E1R7L5"/>
<feature type="region of interest" description="Disordered" evidence="2">
    <location>
        <begin position="40"/>
        <end position="59"/>
    </location>
</feature>
<dbReference type="InterPro" id="IPR000089">
    <property type="entry name" value="Biotin_lipoyl"/>
</dbReference>
<comment type="caution">
    <text evidence="4">The sequence shown here is derived from an EMBL/GenBank/DDBJ whole genome shotgun (WGS) entry which is preliminary data.</text>
</comment>
<dbReference type="InterPro" id="IPR001882">
    <property type="entry name" value="Biotin_BS"/>
</dbReference>
<dbReference type="EMBL" id="QFZK01000021">
    <property type="protein sequence ID" value="RFO95181.1"/>
    <property type="molecule type" value="Genomic_DNA"/>
</dbReference>
<dbReference type="PANTHER" id="PTHR45266:SF3">
    <property type="entry name" value="OXALOACETATE DECARBOXYLASE ALPHA CHAIN"/>
    <property type="match status" value="1"/>
</dbReference>
<accession>A0A3E1R7L5</accession>
<evidence type="ECO:0000313" key="5">
    <source>
        <dbReference type="Proteomes" id="UP000260665"/>
    </source>
</evidence>
<evidence type="ECO:0000256" key="2">
    <source>
        <dbReference type="SAM" id="MobiDB-lite"/>
    </source>
</evidence>
<dbReference type="SUPFAM" id="SSF51230">
    <property type="entry name" value="Single hybrid motif"/>
    <property type="match status" value="1"/>
</dbReference>
<keyword evidence="1" id="KW-0092">Biotin</keyword>
<dbReference type="Gene3D" id="2.40.50.100">
    <property type="match status" value="1"/>
</dbReference>
<name>A0A3E1R7L5_9BURK</name>